<name>A0A381SK61_9ZZZZ</name>
<dbReference type="Pfam" id="PF00300">
    <property type="entry name" value="His_Phos_1"/>
    <property type="match status" value="1"/>
</dbReference>
<evidence type="ECO:0000313" key="1">
    <source>
        <dbReference type="EMBL" id="SVA04442.1"/>
    </source>
</evidence>
<dbReference type="InterPro" id="IPR013078">
    <property type="entry name" value="His_Pase_superF_clade-1"/>
</dbReference>
<dbReference type="PANTHER" id="PTHR47623:SF1">
    <property type="entry name" value="OS09G0287300 PROTEIN"/>
    <property type="match status" value="1"/>
</dbReference>
<sequence length="171" mass="19540">MTKNLILWRHAKSLTGFNDHERGLSVKGQKDAKDMSKYILSFRKPDLILCSSSQRTIDTLEILKDQGGLTKTYIKDKLYLATQEEISNIVFSQSQSYKSILCIGHNPGIHELSLSLTNIADMNLRNAEMKFKFPTSAVAIFQIKDNNWQNVSTNENLLIEFMTPKILRSKK</sequence>
<proteinExistence type="predicted"/>
<dbReference type="InterPro" id="IPR029033">
    <property type="entry name" value="His_PPase_superfam"/>
</dbReference>
<gene>
    <name evidence="1" type="ORF">METZ01_LOCUS57296</name>
</gene>
<protein>
    <recommendedName>
        <fullName evidence="2">Phosphohistidine phosphatase SixA</fullName>
    </recommendedName>
</protein>
<evidence type="ECO:0008006" key="2">
    <source>
        <dbReference type="Google" id="ProtNLM"/>
    </source>
</evidence>
<dbReference type="CDD" id="cd07040">
    <property type="entry name" value="HP"/>
    <property type="match status" value="1"/>
</dbReference>
<dbReference type="EMBL" id="UINC01003226">
    <property type="protein sequence ID" value="SVA04442.1"/>
    <property type="molecule type" value="Genomic_DNA"/>
</dbReference>
<dbReference type="Gene3D" id="3.40.50.1240">
    <property type="entry name" value="Phosphoglycerate mutase-like"/>
    <property type="match status" value="1"/>
</dbReference>
<reference evidence="1" key="1">
    <citation type="submission" date="2018-05" db="EMBL/GenBank/DDBJ databases">
        <authorList>
            <person name="Lanie J.A."/>
            <person name="Ng W.-L."/>
            <person name="Kazmierczak K.M."/>
            <person name="Andrzejewski T.M."/>
            <person name="Davidsen T.M."/>
            <person name="Wayne K.J."/>
            <person name="Tettelin H."/>
            <person name="Glass J.I."/>
            <person name="Rusch D."/>
            <person name="Podicherti R."/>
            <person name="Tsui H.-C.T."/>
            <person name="Winkler M.E."/>
        </authorList>
    </citation>
    <scope>NUCLEOTIDE SEQUENCE</scope>
</reference>
<dbReference type="AlphaFoldDB" id="A0A381SK61"/>
<dbReference type="SUPFAM" id="SSF53254">
    <property type="entry name" value="Phosphoglycerate mutase-like"/>
    <property type="match status" value="1"/>
</dbReference>
<accession>A0A381SK61</accession>
<organism evidence="1">
    <name type="scientific">marine metagenome</name>
    <dbReference type="NCBI Taxonomy" id="408172"/>
    <lineage>
        <taxon>unclassified sequences</taxon>
        <taxon>metagenomes</taxon>
        <taxon>ecological metagenomes</taxon>
    </lineage>
</organism>
<dbReference type="PANTHER" id="PTHR47623">
    <property type="entry name" value="OS09G0287300 PROTEIN"/>
    <property type="match status" value="1"/>
</dbReference>